<reference evidence="1" key="1">
    <citation type="submission" date="2016-10" db="EMBL/GenBank/DDBJ databases">
        <title>Sequence of Gallionella enrichment culture.</title>
        <authorList>
            <person name="Poehlein A."/>
            <person name="Muehling M."/>
            <person name="Daniel R."/>
        </authorList>
    </citation>
    <scope>NUCLEOTIDE SEQUENCE</scope>
</reference>
<dbReference type="EMBL" id="MLJW01000165">
    <property type="protein sequence ID" value="OIQ95530.1"/>
    <property type="molecule type" value="Genomic_DNA"/>
</dbReference>
<sequence>MLNAPGAASRLAEFVAVQGTVGKEAIRPVDIIITVVPISVARMPLAETRWNPGSAATAAYHVATDAPRQKYTTYQARER</sequence>
<dbReference type="AlphaFoldDB" id="A0A1J5RJA4"/>
<gene>
    <name evidence="1" type="ORF">GALL_224990</name>
</gene>
<proteinExistence type="predicted"/>
<accession>A0A1J5RJA4</accession>
<organism evidence="1">
    <name type="scientific">mine drainage metagenome</name>
    <dbReference type="NCBI Taxonomy" id="410659"/>
    <lineage>
        <taxon>unclassified sequences</taxon>
        <taxon>metagenomes</taxon>
        <taxon>ecological metagenomes</taxon>
    </lineage>
</organism>
<evidence type="ECO:0000313" key="1">
    <source>
        <dbReference type="EMBL" id="OIQ95530.1"/>
    </source>
</evidence>
<comment type="caution">
    <text evidence="1">The sequence shown here is derived from an EMBL/GenBank/DDBJ whole genome shotgun (WGS) entry which is preliminary data.</text>
</comment>
<name>A0A1J5RJA4_9ZZZZ</name>
<protein>
    <submittedName>
        <fullName evidence="1">Uncharacterized protein</fullName>
    </submittedName>
</protein>